<dbReference type="AlphaFoldDB" id="A0A0A9BG78"/>
<name>A0A0A9BG78_ARUDO</name>
<dbReference type="EMBL" id="GBRH01239583">
    <property type="protein sequence ID" value="JAD58312.1"/>
    <property type="molecule type" value="Transcribed_RNA"/>
</dbReference>
<organism evidence="1">
    <name type="scientific">Arundo donax</name>
    <name type="common">Giant reed</name>
    <name type="synonym">Donax arundinaceus</name>
    <dbReference type="NCBI Taxonomy" id="35708"/>
    <lineage>
        <taxon>Eukaryota</taxon>
        <taxon>Viridiplantae</taxon>
        <taxon>Streptophyta</taxon>
        <taxon>Embryophyta</taxon>
        <taxon>Tracheophyta</taxon>
        <taxon>Spermatophyta</taxon>
        <taxon>Magnoliopsida</taxon>
        <taxon>Liliopsida</taxon>
        <taxon>Poales</taxon>
        <taxon>Poaceae</taxon>
        <taxon>PACMAD clade</taxon>
        <taxon>Arundinoideae</taxon>
        <taxon>Arundineae</taxon>
        <taxon>Arundo</taxon>
    </lineage>
</organism>
<reference evidence="1" key="1">
    <citation type="submission" date="2014-09" db="EMBL/GenBank/DDBJ databases">
        <authorList>
            <person name="Magalhaes I.L.F."/>
            <person name="Oliveira U."/>
            <person name="Santos F.R."/>
            <person name="Vidigal T.H.D.A."/>
            <person name="Brescovit A.D."/>
            <person name="Santos A.J."/>
        </authorList>
    </citation>
    <scope>NUCLEOTIDE SEQUENCE</scope>
    <source>
        <tissue evidence="1">Shoot tissue taken approximately 20 cm above the soil surface</tissue>
    </source>
</reference>
<sequence>MSILPQMLQLHHVYFVYVLVSGRRWFRVRLDDSRTALACSVLLLK</sequence>
<accession>A0A0A9BG78</accession>
<proteinExistence type="predicted"/>
<evidence type="ECO:0000313" key="1">
    <source>
        <dbReference type="EMBL" id="JAD58312.1"/>
    </source>
</evidence>
<reference evidence="1" key="2">
    <citation type="journal article" date="2015" name="Data Brief">
        <title>Shoot transcriptome of the giant reed, Arundo donax.</title>
        <authorList>
            <person name="Barrero R.A."/>
            <person name="Guerrero F.D."/>
            <person name="Moolhuijzen P."/>
            <person name="Goolsby J.A."/>
            <person name="Tidwell J."/>
            <person name="Bellgard S.E."/>
            <person name="Bellgard M.I."/>
        </authorList>
    </citation>
    <scope>NUCLEOTIDE SEQUENCE</scope>
    <source>
        <tissue evidence="1">Shoot tissue taken approximately 20 cm above the soil surface</tissue>
    </source>
</reference>
<protein>
    <submittedName>
        <fullName evidence="1">Uncharacterized protein</fullName>
    </submittedName>
</protein>